<reference evidence="2" key="1">
    <citation type="journal article" date="2023" name="G3 (Bethesda)">
        <title>A reference genome for the long-term kleptoplast-retaining sea slug Elysia crispata morphotype clarki.</title>
        <authorList>
            <person name="Eastman K.E."/>
            <person name="Pendleton A.L."/>
            <person name="Shaikh M.A."/>
            <person name="Suttiyut T."/>
            <person name="Ogas R."/>
            <person name="Tomko P."/>
            <person name="Gavelis G."/>
            <person name="Widhalm J.R."/>
            <person name="Wisecaver J.H."/>
        </authorList>
    </citation>
    <scope>NUCLEOTIDE SEQUENCE</scope>
    <source>
        <strain evidence="2">ECLA1</strain>
    </source>
</reference>
<protein>
    <submittedName>
        <fullName evidence="2">Uncharacterized protein</fullName>
    </submittedName>
</protein>
<comment type="caution">
    <text evidence="2">The sequence shown here is derived from an EMBL/GenBank/DDBJ whole genome shotgun (WGS) entry which is preliminary data.</text>
</comment>
<proteinExistence type="inferred from homology"/>
<dbReference type="InterPro" id="IPR001972">
    <property type="entry name" value="Stomatin_HflK_fam"/>
</dbReference>
<evidence type="ECO:0000313" key="2">
    <source>
        <dbReference type="EMBL" id="KAK3770354.1"/>
    </source>
</evidence>
<keyword evidence="3" id="KW-1185">Reference proteome</keyword>
<dbReference type="Proteomes" id="UP001283361">
    <property type="component" value="Unassembled WGS sequence"/>
</dbReference>
<dbReference type="InterPro" id="IPR043202">
    <property type="entry name" value="Band-7_stomatin-like"/>
</dbReference>
<dbReference type="Gene3D" id="6.10.250.2090">
    <property type="match status" value="1"/>
</dbReference>
<organism evidence="2 3">
    <name type="scientific">Elysia crispata</name>
    <name type="common">lettuce slug</name>
    <dbReference type="NCBI Taxonomy" id="231223"/>
    <lineage>
        <taxon>Eukaryota</taxon>
        <taxon>Metazoa</taxon>
        <taxon>Spiralia</taxon>
        <taxon>Lophotrochozoa</taxon>
        <taxon>Mollusca</taxon>
        <taxon>Gastropoda</taxon>
        <taxon>Heterobranchia</taxon>
        <taxon>Euthyneura</taxon>
        <taxon>Panpulmonata</taxon>
        <taxon>Sacoglossa</taxon>
        <taxon>Placobranchoidea</taxon>
        <taxon>Plakobranchidae</taxon>
        <taxon>Elysia</taxon>
    </lineage>
</organism>
<dbReference type="PANTHER" id="PTHR10264">
    <property type="entry name" value="BAND 7 PROTEIN-RELATED"/>
    <property type="match status" value="1"/>
</dbReference>
<evidence type="ECO:0000256" key="1">
    <source>
        <dbReference type="ARBA" id="ARBA00008164"/>
    </source>
</evidence>
<dbReference type="InterPro" id="IPR036013">
    <property type="entry name" value="Band_7/SPFH_dom_sf"/>
</dbReference>
<comment type="similarity">
    <text evidence="1">Belongs to the band 7/mec-2 family.</text>
</comment>
<dbReference type="EMBL" id="JAWDGP010003854">
    <property type="protein sequence ID" value="KAK3770354.1"/>
    <property type="molecule type" value="Genomic_DNA"/>
</dbReference>
<dbReference type="GO" id="GO:0005886">
    <property type="term" value="C:plasma membrane"/>
    <property type="evidence" value="ECO:0007669"/>
    <property type="project" value="InterPro"/>
</dbReference>
<gene>
    <name evidence="2" type="ORF">RRG08_003600</name>
</gene>
<dbReference type="SUPFAM" id="SSF117892">
    <property type="entry name" value="Band 7/SPFH domain"/>
    <property type="match status" value="1"/>
</dbReference>
<dbReference type="PANTHER" id="PTHR10264:SF19">
    <property type="entry name" value="AT06885P-RELATED"/>
    <property type="match status" value="1"/>
</dbReference>
<accession>A0AAE1DGZ7</accession>
<dbReference type="PRINTS" id="PR00721">
    <property type="entry name" value="STOMATIN"/>
</dbReference>
<dbReference type="AlphaFoldDB" id="A0AAE1DGZ7"/>
<sequence>MPQTNSIKVERVEIKDVRLSTQLQRAMAAEAEAARDARAKIDVEGLSLWKLWGGGGTERRGGGDLIVECGETERRERDLIVECGETETRGGTLIVEF</sequence>
<name>A0AAE1DGZ7_9GAST</name>
<evidence type="ECO:0000313" key="3">
    <source>
        <dbReference type="Proteomes" id="UP001283361"/>
    </source>
</evidence>